<feature type="signal peptide" evidence="1">
    <location>
        <begin position="1"/>
        <end position="26"/>
    </location>
</feature>
<keyword evidence="3" id="KW-1185">Reference proteome</keyword>
<accession>A0A0W0Z759</accession>
<evidence type="ECO:0000256" key="1">
    <source>
        <dbReference type="SAM" id="SignalP"/>
    </source>
</evidence>
<protein>
    <submittedName>
        <fullName evidence="2">Silver efflux pump</fullName>
    </submittedName>
</protein>
<keyword evidence="1" id="KW-0732">Signal</keyword>
<dbReference type="EMBL" id="LNYW01000017">
    <property type="protein sequence ID" value="KTD64598.1"/>
    <property type="molecule type" value="Genomic_DNA"/>
</dbReference>
<dbReference type="STRING" id="1122169.Lsha_0537"/>
<dbReference type="RefSeq" id="WP_018575754.1">
    <property type="nucleotide sequence ID" value="NZ_KB892381.1"/>
</dbReference>
<dbReference type="PATRIC" id="fig|1122169.6.peg.614"/>
<evidence type="ECO:0000313" key="2">
    <source>
        <dbReference type="EMBL" id="KTD64598.1"/>
    </source>
</evidence>
<dbReference type="OrthoDB" id="5616300at2"/>
<dbReference type="AlphaFoldDB" id="A0A0W0Z759"/>
<gene>
    <name evidence="2" type="ORF">Lsha_0537</name>
</gene>
<proteinExistence type="predicted"/>
<dbReference type="Proteomes" id="UP000054600">
    <property type="component" value="Unassembled WGS sequence"/>
</dbReference>
<comment type="caution">
    <text evidence="2">The sequence shown here is derived from an EMBL/GenBank/DDBJ whole genome shotgun (WGS) entry which is preliminary data.</text>
</comment>
<reference evidence="2 3" key="1">
    <citation type="submission" date="2015-11" db="EMBL/GenBank/DDBJ databases">
        <title>Genomic analysis of 38 Legionella species identifies large and diverse effector repertoires.</title>
        <authorList>
            <person name="Burstein D."/>
            <person name="Amaro F."/>
            <person name="Zusman T."/>
            <person name="Lifshitz Z."/>
            <person name="Cohen O."/>
            <person name="Gilbert J.A."/>
            <person name="Pupko T."/>
            <person name="Shuman H.A."/>
            <person name="Segal G."/>
        </authorList>
    </citation>
    <scope>NUCLEOTIDE SEQUENCE [LARGE SCALE GENOMIC DNA]</scope>
    <source>
        <strain evidence="2 3">ATCC 49655</strain>
    </source>
</reference>
<sequence>MNKLQVTGAALAVGAASMFALAPAFADTDTTTAPMVQCKGGNSCKGQSSCKTADNACKGQNSCKGKGVVDMTQDECDKAGGSVVQHAS</sequence>
<organism evidence="2 3">
    <name type="scientific">Legionella shakespearei DSM 23087</name>
    <dbReference type="NCBI Taxonomy" id="1122169"/>
    <lineage>
        <taxon>Bacteria</taxon>
        <taxon>Pseudomonadati</taxon>
        <taxon>Pseudomonadota</taxon>
        <taxon>Gammaproteobacteria</taxon>
        <taxon>Legionellales</taxon>
        <taxon>Legionellaceae</taxon>
        <taxon>Legionella</taxon>
    </lineage>
</organism>
<name>A0A0W0Z759_9GAMM</name>
<feature type="chain" id="PRO_5006918333" evidence="1">
    <location>
        <begin position="27"/>
        <end position="88"/>
    </location>
</feature>
<evidence type="ECO:0000313" key="3">
    <source>
        <dbReference type="Proteomes" id="UP000054600"/>
    </source>
</evidence>
<dbReference type="eggNOG" id="ENOG5032UYY">
    <property type="taxonomic scope" value="Bacteria"/>
</dbReference>